<dbReference type="EMBL" id="CM001746">
    <property type="protein sequence ID" value="KJB43311.1"/>
    <property type="molecule type" value="Genomic_DNA"/>
</dbReference>
<feature type="region of interest" description="Disordered" evidence="1">
    <location>
        <begin position="62"/>
        <end position="82"/>
    </location>
</feature>
<evidence type="ECO:0000256" key="1">
    <source>
        <dbReference type="SAM" id="MobiDB-lite"/>
    </source>
</evidence>
<accession>A0A0D2SMV8</accession>
<organism evidence="2 3">
    <name type="scientific">Gossypium raimondii</name>
    <name type="common">Peruvian cotton</name>
    <name type="synonym">Gossypium klotzschianum subsp. raimondii</name>
    <dbReference type="NCBI Taxonomy" id="29730"/>
    <lineage>
        <taxon>Eukaryota</taxon>
        <taxon>Viridiplantae</taxon>
        <taxon>Streptophyta</taxon>
        <taxon>Embryophyta</taxon>
        <taxon>Tracheophyta</taxon>
        <taxon>Spermatophyta</taxon>
        <taxon>Magnoliopsida</taxon>
        <taxon>eudicotyledons</taxon>
        <taxon>Gunneridae</taxon>
        <taxon>Pentapetalae</taxon>
        <taxon>rosids</taxon>
        <taxon>malvids</taxon>
        <taxon>Malvales</taxon>
        <taxon>Malvaceae</taxon>
        <taxon>Malvoideae</taxon>
        <taxon>Gossypium</taxon>
    </lineage>
</organism>
<protein>
    <submittedName>
        <fullName evidence="2">Uncharacterized protein</fullName>
    </submittedName>
</protein>
<dbReference type="Proteomes" id="UP000032304">
    <property type="component" value="Chromosome 7"/>
</dbReference>
<dbReference type="AlphaFoldDB" id="A0A0D2SMV8"/>
<gene>
    <name evidence="2" type="ORF">B456_007G193500</name>
</gene>
<evidence type="ECO:0000313" key="2">
    <source>
        <dbReference type="EMBL" id="KJB43311.1"/>
    </source>
</evidence>
<dbReference type="OMA" id="WPIHFKE"/>
<name>A0A0D2SMV8_GOSRA</name>
<feature type="compositionally biased region" description="Basic and acidic residues" evidence="1">
    <location>
        <begin position="63"/>
        <end position="72"/>
    </location>
</feature>
<evidence type="ECO:0000313" key="3">
    <source>
        <dbReference type="Proteomes" id="UP000032304"/>
    </source>
</evidence>
<proteinExistence type="predicted"/>
<dbReference type="Gramene" id="KJB43311">
    <property type="protein sequence ID" value="KJB43311"/>
    <property type="gene ID" value="B456_007G193500"/>
</dbReference>
<sequence length="91" mass="10700">MTALYLSFNFLNKFHHLHTSFSWPIHFKEESGKGAEPMPMKKIKRDKSLIYTPHPAHLWRSHSQHDVVDQSKGKRTHPFKPTSTFCDKLLN</sequence>
<reference evidence="2 3" key="1">
    <citation type="journal article" date="2012" name="Nature">
        <title>Repeated polyploidization of Gossypium genomes and the evolution of spinnable cotton fibres.</title>
        <authorList>
            <person name="Paterson A.H."/>
            <person name="Wendel J.F."/>
            <person name="Gundlach H."/>
            <person name="Guo H."/>
            <person name="Jenkins J."/>
            <person name="Jin D."/>
            <person name="Llewellyn D."/>
            <person name="Showmaker K.C."/>
            <person name="Shu S."/>
            <person name="Udall J."/>
            <person name="Yoo M.J."/>
            <person name="Byers R."/>
            <person name="Chen W."/>
            <person name="Doron-Faigenboim A."/>
            <person name="Duke M.V."/>
            <person name="Gong L."/>
            <person name="Grimwood J."/>
            <person name="Grover C."/>
            <person name="Grupp K."/>
            <person name="Hu G."/>
            <person name="Lee T.H."/>
            <person name="Li J."/>
            <person name="Lin L."/>
            <person name="Liu T."/>
            <person name="Marler B.S."/>
            <person name="Page J.T."/>
            <person name="Roberts A.W."/>
            <person name="Romanel E."/>
            <person name="Sanders W.S."/>
            <person name="Szadkowski E."/>
            <person name="Tan X."/>
            <person name="Tang H."/>
            <person name="Xu C."/>
            <person name="Wang J."/>
            <person name="Wang Z."/>
            <person name="Zhang D."/>
            <person name="Zhang L."/>
            <person name="Ashrafi H."/>
            <person name="Bedon F."/>
            <person name="Bowers J.E."/>
            <person name="Brubaker C.L."/>
            <person name="Chee P.W."/>
            <person name="Das S."/>
            <person name="Gingle A.R."/>
            <person name="Haigler C.H."/>
            <person name="Harker D."/>
            <person name="Hoffmann L.V."/>
            <person name="Hovav R."/>
            <person name="Jones D.C."/>
            <person name="Lemke C."/>
            <person name="Mansoor S."/>
            <person name="ur Rahman M."/>
            <person name="Rainville L.N."/>
            <person name="Rambani A."/>
            <person name="Reddy U.K."/>
            <person name="Rong J.K."/>
            <person name="Saranga Y."/>
            <person name="Scheffler B.E."/>
            <person name="Scheffler J.A."/>
            <person name="Stelly D.M."/>
            <person name="Triplett B.A."/>
            <person name="Van Deynze A."/>
            <person name="Vaslin M.F."/>
            <person name="Waghmare V.N."/>
            <person name="Walford S.A."/>
            <person name="Wright R.J."/>
            <person name="Zaki E.A."/>
            <person name="Zhang T."/>
            <person name="Dennis E.S."/>
            <person name="Mayer K.F."/>
            <person name="Peterson D.G."/>
            <person name="Rokhsar D.S."/>
            <person name="Wang X."/>
            <person name="Schmutz J."/>
        </authorList>
    </citation>
    <scope>NUCLEOTIDE SEQUENCE [LARGE SCALE GENOMIC DNA]</scope>
</reference>
<keyword evidence="3" id="KW-1185">Reference proteome</keyword>